<dbReference type="PANTHER" id="PTHR21666">
    <property type="entry name" value="PEPTIDASE-RELATED"/>
    <property type="match status" value="1"/>
</dbReference>
<dbReference type="InterPro" id="IPR016047">
    <property type="entry name" value="M23ase_b-sheet_dom"/>
</dbReference>
<protein>
    <submittedName>
        <fullName evidence="2">Putative peptidase</fullName>
    </submittedName>
</protein>
<dbReference type="PANTHER" id="PTHR21666:SF285">
    <property type="entry name" value="M23 FAMILY METALLOPEPTIDASE"/>
    <property type="match status" value="1"/>
</dbReference>
<organism evidence="2 3">
    <name type="scientific">Wenzhouxiangella marina</name>
    <dbReference type="NCBI Taxonomy" id="1579979"/>
    <lineage>
        <taxon>Bacteria</taxon>
        <taxon>Pseudomonadati</taxon>
        <taxon>Pseudomonadota</taxon>
        <taxon>Gammaproteobacteria</taxon>
        <taxon>Chromatiales</taxon>
        <taxon>Wenzhouxiangellaceae</taxon>
        <taxon>Wenzhouxiangella</taxon>
    </lineage>
</organism>
<dbReference type="OrthoDB" id="5489603at2"/>
<dbReference type="AlphaFoldDB" id="A0A0K0XU50"/>
<evidence type="ECO:0000313" key="3">
    <source>
        <dbReference type="Proteomes" id="UP000066624"/>
    </source>
</evidence>
<dbReference type="CDD" id="cd12797">
    <property type="entry name" value="M23_peptidase"/>
    <property type="match status" value="1"/>
</dbReference>
<feature type="domain" description="M23ase beta-sheet core" evidence="1">
    <location>
        <begin position="130"/>
        <end position="190"/>
    </location>
</feature>
<dbReference type="GO" id="GO:0004222">
    <property type="term" value="F:metalloendopeptidase activity"/>
    <property type="evidence" value="ECO:0007669"/>
    <property type="project" value="TreeGrafter"/>
</dbReference>
<evidence type="ECO:0000259" key="1">
    <source>
        <dbReference type="Pfam" id="PF01551"/>
    </source>
</evidence>
<gene>
    <name evidence="2" type="ORF">WM2015_781</name>
</gene>
<dbReference type="Gene3D" id="2.70.70.10">
    <property type="entry name" value="Glucose Permease (Domain IIA)"/>
    <property type="match status" value="1"/>
</dbReference>
<dbReference type="Pfam" id="PF01551">
    <property type="entry name" value="Peptidase_M23"/>
    <property type="match status" value="1"/>
</dbReference>
<evidence type="ECO:0000313" key="2">
    <source>
        <dbReference type="EMBL" id="AKS41162.1"/>
    </source>
</evidence>
<dbReference type="InterPro" id="IPR050570">
    <property type="entry name" value="Cell_wall_metabolism_enzyme"/>
</dbReference>
<reference evidence="2 3" key="1">
    <citation type="submission" date="2015-07" db="EMBL/GenBank/DDBJ databases">
        <authorList>
            <person name="Noorani M."/>
        </authorList>
    </citation>
    <scope>NUCLEOTIDE SEQUENCE [LARGE SCALE GENOMIC DNA]</scope>
    <source>
        <strain evidence="2 3">KCTC 42284</strain>
    </source>
</reference>
<name>A0A0K0XU50_9GAMM</name>
<proteinExistence type="predicted"/>
<dbReference type="SUPFAM" id="SSF51261">
    <property type="entry name" value="Duplicated hybrid motif"/>
    <property type="match status" value="1"/>
</dbReference>
<dbReference type="InterPro" id="IPR011055">
    <property type="entry name" value="Dup_hybrid_motif"/>
</dbReference>
<dbReference type="RefSeq" id="WP_049724818.1">
    <property type="nucleotide sequence ID" value="NZ_CP012154.1"/>
</dbReference>
<dbReference type="STRING" id="1579979.WM2015_781"/>
<dbReference type="EMBL" id="CP012154">
    <property type="protein sequence ID" value="AKS41162.1"/>
    <property type="molecule type" value="Genomic_DNA"/>
</dbReference>
<dbReference type="Proteomes" id="UP000066624">
    <property type="component" value="Chromosome"/>
</dbReference>
<keyword evidence="3" id="KW-1185">Reference proteome</keyword>
<dbReference type="KEGG" id="wma:WM2015_781"/>
<sequence length="209" mass="23418">MELSVGTLIGQALKYPVLVLCMVGAIPALHADPIESVLAHPPVDAIFTCSEHFDGQFQSLGDALGADCIVMRLETEDERTWVRPYRDQGLENEDWYGWRQPLFSPCDCTVTAVHINETTNVPGRMTPGRASSIRLQTDNGTNFVLAHLREVEVEVGDRVQAGQVIARIGNNGYSRSPHLHIGAWRGETPLQIRFDQRKMRLPPEFREQD</sequence>
<accession>A0A0K0XU50</accession>